<evidence type="ECO:0000313" key="4">
    <source>
        <dbReference type="Proteomes" id="UP000663854"/>
    </source>
</evidence>
<feature type="compositionally biased region" description="Polar residues" evidence="1">
    <location>
        <begin position="157"/>
        <end position="171"/>
    </location>
</feature>
<reference evidence="3" key="1">
    <citation type="submission" date="2021-02" db="EMBL/GenBank/DDBJ databases">
        <authorList>
            <person name="Nowell W R."/>
        </authorList>
    </citation>
    <scope>NUCLEOTIDE SEQUENCE</scope>
</reference>
<proteinExistence type="predicted"/>
<name>A0A813U0Y3_9BILA</name>
<feature type="compositionally biased region" description="Low complexity" evidence="1">
    <location>
        <begin position="172"/>
        <end position="185"/>
    </location>
</feature>
<comment type="caution">
    <text evidence="3">The sequence shown here is derived from an EMBL/GenBank/DDBJ whole genome shotgun (WGS) entry which is preliminary data.</text>
</comment>
<sequence>MSSSSSTQKQQRHRINYSNIQQSRNTNAYFDRNDYYRQSLITKNNYWNQNFHESNNDFYMNDYYHQHRNIYSLSSRPIRKGKQIKNEQQHNSKTIFSSSSSNNNNNNNNHSYYDNLPPRHRLQQQQQQQQQIDKREQRSSRLQESRTNNKSDEIKLPNSSTKIEQTTKPLKSSSSSSTNSDLSNNPGSTHRKDLHAKNLAAAAIAARQHNSSAQTNLSTVQALMNSLILQQQQQQQQQPPSQSQSTVQLQYQLTNALLGIMIQQRLKEATLQAQAQQIQATLPTLLAAQALVYQQQQQQQGQLTGIQQQTQSIRSPNIAHPGTKFNNRPLVKFPVIRPTMSPLSSTMMMPIIRPAITTNLSRHRLVTNSQQICSTTTLPTYQQVQEIERGISLDEAIHLKGAIDIADINNNSVNVEAETIQINNNITE</sequence>
<dbReference type="EMBL" id="CAJNOL010000031">
    <property type="protein sequence ID" value="CAF0767579.1"/>
    <property type="molecule type" value="Genomic_DNA"/>
</dbReference>
<feature type="compositionally biased region" description="Low complexity" evidence="1">
    <location>
        <begin position="97"/>
        <end position="109"/>
    </location>
</feature>
<evidence type="ECO:0000313" key="5">
    <source>
        <dbReference type="Proteomes" id="UP000663870"/>
    </source>
</evidence>
<dbReference type="AlphaFoldDB" id="A0A813U0Y3"/>
<accession>A0A813U0Y3</accession>
<evidence type="ECO:0000313" key="2">
    <source>
        <dbReference type="EMBL" id="CAF0767579.1"/>
    </source>
</evidence>
<keyword evidence="5" id="KW-1185">Reference proteome</keyword>
<organism evidence="3 4">
    <name type="scientific">Rotaria sordida</name>
    <dbReference type="NCBI Taxonomy" id="392033"/>
    <lineage>
        <taxon>Eukaryota</taxon>
        <taxon>Metazoa</taxon>
        <taxon>Spiralia</taxon>
        <taxon>Gnathifera</taxon>
        <taxon>Rotifera</taxon>
        <taxon>Eurotatoria</taxon>
        <taxon>Bdelloidea</taxon>
        <taxon>Philodinida</taxon>
        <taxon>Philodinidae</taxon>
        <taxon>Rotaria</taxon>
    </lineage>
</organism>
<feature type="region of interest" description="Disordered" evidence="1">
    <location>
        <begin position="82"/>
        <end position="191"/>
    </location>
</feature>
<dbReference type="Proteomes" id="UP000663854">
    <property type="component" value="Unassembled WGS sequence"/>
</dbReference>
<dbReference type="Proteomes" id="UP000663870">
    <property type="component" value="Unassembled WGS sequence"/>
</dbReference>
<protein>
    <submittedName>
        <fullName evidence="3">Uncharacterized protein</fullName>
    </submittedName>
</protein>
<evidence type="ECO:0000313" key="3">
    <source>
        <dbReference type="EMBL" id="CAF0819332.1"/>
    </source>
</evidence>
<gene>
    <name evidence="2" type="ORF">JXQ802_LOCUS2542</name>
    <name evidence="3" type="ORF">PYM288_LOCUS5500</name>
</gene>
<dbReference type="EMBL" id="CAJNOH010000056">
    <property type="protein sequence ID" value="CAF0819332.1"/>
    <property type="molecule type" value="Genomic_DNA"/>
</dbReference>
<feature type="compositionally biased region" description="Basic and acidic residues" evidence="1">
    <location>
        <begin position="132"/>
        <end position="155"/>
    </location>
</feature>
<evidence type="ECO:0000256" key="1">
    <source>
        <dbReference type="SAM" id="MobiDB-lite"/>
    </source>
</evidence>